<proteinExistence type="predicted"/>
<gene>
    <name evidence="1" type="primary">g2877</name>
    <name evidence="1" type="ORF">NpPPO83_00002877</name>
</gene>
<name>A0ACB5S472_9PEZI</name>
<sequence>MSIWAISSKNEVFRFFNRSATTTTTTTAAPGSAAADQQPNAGTKSQQPSKSWVSSKACEWLCVITWIIITLGDITFILYAIHHTEFEIFKHSTPGIVSLAVFFALVATAITAGIQNLARHFQANEAFTSLLGFAVTVLLSITIALLYQNVPENKSVPENENALKNAIDSAANVEKQLMALALNRSITSAYLEYAWNASWAYNVDGLNSCRKLSAFVQHKLTEEAVGEGMSAGRRLMVVLYPRVDTPHTVLGGFLLPKVSRL</sequence>
<keyword evidence="2" id="KW-1185">Reference proteome</keyword>
<dbReference type="Proteomes" id="UP001165186">
    <property type="component" value="Unassembled WGS sequence"/>
</dbReference>
<organism evidence="1 2">
    <name type="scientific">Neofusicoccum parvum</name>
    <dbReference type="NCBI Taxonomy" id="310453"/>
    <lineage>
        <taxon>Eukaryota</taxon>
        <taxon>Fungi</taxon>
        <taxon>Dikarya</taxon>
        <taxon>Ascomycota</taxon>
        <taxon>Pezizomycotina</taxon>
        <taxon>Dothideomycetes</taxon>
        <taxon>Dothideomycetes incertae sedis</taxon>
        <taxon>Botryosphaeriales</taxon>
        <taxon>Botryosphaeriaceae</taxon>
        <taxon>Neofusicoccum</taxon>
    </lineage>
</organism>
<protein>
    <submittedName>
        <fullName evidence="1">Uncharacterized protein</fullName>
    </submittedName>
</protein>
<evidence type="ECO:0000313" key="2">
    <source>
        <dbReference type="Proteomes" id="UP001165186"/>
    </source>
</evidence>
<reference evidence="1" key="1">
    <citation type="submission" date="2024-09" db="EMBL/GenBank/DDBJ databases">
        <title>Draft Genome Sequences of Neofusicoccum parvum.</title>
        <authorList>
            <person name="Ashida A."/>
            <person name="Camagna M."/>
            <person name="Tanaka A."/>
            <person name="Takemoto D."/>
        </authorList>
    </citation>
    <scope>NUCLEOTIDE SEQUENCE</scope>
    <source>
        <strain evidence="1">PPO83</strain>
    </source>
</reference>
<dbReference type="EMBL" id="BSXG01000038">
    <property type="protein sequence ID" value="GME27522.1"/>
    <property type="molecule type" value="Genomic_DNA"/>
</dbReference>
<comment type="caution">
    <text evidence="1">The sequence shown here is derived from an EMBL/GenBank/DDBJ whole genome shotgun (WGS) entry which is preliminary data.</text>
</comment>
<evidence type="ECO:0000313" key="1">
    <source>
        <dbReference type="EMBL" id="GME27522.1"/>
    </source>
</evidence>
<accession>A0ACB5S472</accession>